<accession>A0ACB0ZAP7</accession>
<keyword evidence="2" id="KW-1185">Reference proteome</keyword>
<proteinExistence type="predicted"/>
<reference evidence="1" key="1">
    <citation type="submission" date="2023-11" db="EMBL/GenBank/DDBJ databases">
        <authorList>
            <person name="Poullet M."/>
        </authorList>
    </citation>
    <scope>NUCLEOTIDE SEQUENCE</scope>
    <source>
        <strain evidence="1">E1834</strain>
    </source>
</reference>
<dbReference type="EMBL" id="CAVMJV010000029">
    <property type="protein sequence ID" value="CAK5076014.1"/>
    <property type="molecule type" value="Genomic_DNA"/>
</dbReference>
<evidence type="ECO:0000313" key="1">
    <source>
        <dbReference type="EMBL" id="CAK5076014.1"/>
    </source>
</evidence>
<protein>
    <submittedName>
        <fullName evidence="1">Uncharacterized protein</fullName>
    </submittedName>
</protein>
<evidence type="ECO:0000313" key="2">
    <source>
        <dbReference type="Proteomes" id="UP001497535"/>
    </source>
</evidence>
<comment type="caution">
    <text evidence="1">The sequence shown here is derived from an EMBL/GenBank/DDBJ whole genome shotgun (WGS) entry which is preliminary data.</text>
</comment>
<sequence length="222" mass="25006">MPQTLRHLMPTEHLLPFRGCLKKIFFQSGPVELNLIQLADQGFGQSNVQTFGDLTFSCMPSAQNAPLVFSFNNGNNYTKLPPWRSPSRGTLAFQFRTLAPDGLLLYHGMAQCRNFTICDYLAFELIDGHLFMIVNLGSGDIRLQASAKSLNDGLWHSVVMERGGRKDEPIFLGAVPWPDVFSFNQENENNLQVEAVTVIEMEEPAEMKRNFPSSVINFIYTP</sequence>
<dbReference type="Proteomes" id="UP001497535">
    <property type="component" value="Unassembled WGS sequence"/>
</dbReference>
<gene>
    <name evidence="1" type="ORF">MENTE1834_LOCUS22850</name>
</gene>
<organism evidence="1 2">
    <name type="scientific">Meloidogyne enterolobii</name>
    <name type="common">Root-knot nematode worm</name>
    <name type="synonym">Meloidogyne mayaguensis</name>
    <dbReference type="NCBI Taxonomy" id="390850"/>
    <lineage>
        <taxon>Eukaryota</taxon>
        <taxon>Metazoa</taxon>
        <taxon>Ecdysozoa</taxon>
        <taxon>Nematoda</taxon>
        <taxon>Chromadorea</taxon>
        <taxon>Rhabditida</taxon>
        <taxon>Tylenchina</taxon>
        <taxon>Tylenchomorpha</taxon>
        <taxon>Tylenchoidea</taxon>
        <taxon>Meloidogynidae</taxon>
        <taxon>Meloidogyninae</taxon>
        <taxon>Meloidogyne</taxon>
    </lineage>
</organism>
<name>A0ACB0ZAP7_MELEN</name>